<name>A0ABS0AX11_9BACT</name>
<sequence length="119" mass="13346">MVRARNTVASRKRRKRLLKRAKGFSGDRKNHVRLSSDAVMKALAFSTMHRKKKKGDFRRLWITRIGVAAKAQGISYSRLINGLTKAGCQINRKMLSDIAIRDPQSFAAFADTAKQALAS</sequence>
<keyword evidence="5 6" id="KW-0699">rRNA-binding</keyword>
<dbReference type="Gene3D" id="1.10.1900.20">
    <property type="entry name" value="Ribosomal protein L20"/>
    <property type="match status" value="1"/>
</dbReference>
<evidence type="ECO:0000313" key="8">
    <source>
        <dbReference type="Proteomes" id="UP001194714"/>
    </source>
</evidence>
<keyword evidence="8" id="KW-1185">Reference proteome</keyword>
<comment type="caution">
    <text evidence="7">The sequence shown here is derived from an EMBL/GenBank/DDBJ whole genome shotgun (WGS) entry which is preliminary data.</text>
</comment>
<keyword evidence="5 6" id="KW-0694">RNA-binding</keyword>
<reference evidence="7 8" key="1">
    <citation type="submission" date="2020-01" db="EMBL/GenBank/DDBJ databases">
        <title>Draft genome sequence of Cand. Neptunochlamydia vexilliferae K9.</title>
        <authorList>
            <person name="Schulz F."/>
            <person name="Koestlbacher S."/>
            <person name="Wascher F."/>
            <person name="Pizzetti I."/>
            <person name="Horn M."/>
        </authorList>
    </citation>
    <scope>NUCLEOTIDE SEQUENCE [LARGE SCALE GENOMIC DNA]</scope>
    <source>
        <strain evidence="7 8">K9</strain>
    </source>
</reference>
<dbReference type="NCBIfam" id="TIGR01032">
    <property type="entry name" value="rplT_bact"/>
    <property type="match status" value="1"/>
</dbReference>
<dbReference type="SUPFAM" id="SSF74731">
    <property type="entry name" value="Ribosomal protein L20"/>
    <property type="match status" value="1"/>
</dbReference>
<keyword evidence="3 5" id="KW-0687">Ribonucleoprotein</keyword>
<dbReference type="RefSeq" id="WP_194846959.1">
    <property type="nucleotide sequence ID" value="NZ_JAAEJV010000002.1"/>
</dbReference>
<dbReference type="Pfam" id="PF00453">
    <property type="entry name" value="Ribosomal_L20"/>
    <property type="match status" value="1"/>
</dbReference>
<evidence type="ECO:0000313" key="7">
    <source>
        <dbReference type="EMBL" id="MBF5058677.1"/>
    </source>
</evidence>
<dbReference type="PRINTS" id="PR00062">
    <property type="entry name" value="RIBOSOMALL20"/>
</dbReference>
<comment type="function">
    <text evidence="5 6">Binds directly to 23S ribosomal RNA and is necessary for the in vitro assembly process of the 50S ribosomal subunit. It is not involved in the protein synthesizing functions of that subunit.</text>
</comment>
<organism evidence="7 8">
    <name type="scientific">Candidatus Neptunichlamydia vexilliferae</name>
    <dbReference type="NCBI Taxonomy" id="1651774"/>
    <lineage>
        <taxon>Bacteria</taxon>
        <taxon>Pseudomonadati</taxon>
        <taxon>Chlamydiota</taxon>
        <taxon>Chlamydiia</taxon>
        <taxon>Parachlamydiales</taxon>
        <taxon>Simkaniaceae</taxon>
        <taxon>Candidatus Neptunichlamydia</taxon>
    </lineage>
</organism>
<evidence type="ECO:0000256" key="5">
    <source>
        <dbReference type="HAMAP-Rule" id="MF_00382"/>
    </source>
</evidence>
<dbReference type="HAMAP" id="MF_00382">
    <property type="entry name" value="Ribosomal_bL20"/>
    <property type="match status" value="1"/>
</dbReference>
<dbReference type="CDD" id="cd07026">
    <property type="entry name" value="Ribosomal_L20"/>
    <property type="match status" value="1"/>
</dbReference>
<dbReference type="InterPro" id="IPR035566">
    <property type="entry name" value="Ribosomal_protein_bL20_C"/>
</dbReference>
<evidence type="ECO:0000256" key="1">
    <source>
        <dbReference type="ARBA" id="ARBA00007698"/>
    </source>
</evidence>
<dbReference type="InterPro" id="IPR005813">
    <property type="entry name" value="Ribosomal_bL20"/>
</dbReference>
<keyword evidence="2 5" id="KW-0689">Ribosomal protein</keyword>
<accession>A0ABS0AX11</accession>
<evidence type="ECO:0000256" key="3">
    <source>
        <dbReference type="ARBA" id="ARBA00023274"/>
    </source>
</evidence>
<dbReference type="PANTHER" id="PTHR10986">
    <property type="entry name" value="39S RIBOSOMAL PROTEIN L20"/>
    <property type="match status" value="1"/>
</dbReference>
<protein>
    <recommendedName>
        <fullName evidence="4 5">Large ribosomal subunit protein bL20</fullName>
    </recommendedName>
</protein>
<dbReference type="Gene3D" id="6.10.160.10">
    <property type="match status" value="1"/>
</dbReference>
<evidence type="ECO:0000256" key="2">
    <source>
        <dbReference type="ARBA" id="ARBA00022980"/>
    </source>
</evidence>
<dbReference type="EMBL" id="JAAEJV010000002">
    <property type="protein sequence ID" value="MBF5058677.1"/>
    <property type="molecule type" value="Genomic_DNA"/>
</dbReference>
<comment type="similarity">
    <text evidence="1 5 6">Belongs to the bacterial ribosomal protein bL20 family.</text>
</comment>
<proteinExistence type="inferred from homology"/>
<dbReference type="Proteomes" id="UP001194714">
    <property type="component" value="Unassembled WGS sequence"/>
</dbReference>
<evidence type="ECO:0000256" key="6">
    <source>
        <dbReference type="RuleBase" id="RU000560"/>
    </source>
</evidence>
<evidence type="ECO:0000256" key="4">
    <source>
        <dbReference type="ARBA" id="ARBA00035172"/>
    </source>
</evidence>
<gene>
    <name evidence="5" type="primary">rplT</name>
    <name evidence="7" type="ORF">NEPTK9_000175</name>
</gene>
<dbReference type="GO" id="GO:0005840">
    <property type="term" value="C:ribosome"/>
    <property type="evidence" value="ECO:0007669"/>
    <property type="project" value="UniProtKB-KW"/>
</dbReference>